<keyword evidence="3 6" id="KW-0561">Oxygen transport</keyword>
<keyword evidence="10" id="KW-1185">Reference proteome</keyword>
<dbReference type="EMBL" id="JAVRBK010000007">
    <property type="protein sequence ID" value="KAK5640817.1"/>
    <property type="molecule type" value="Genomic_DNA"/>
</dbReference>
<dbReference type="SUPFAM" id="SSF46458">
    <property type="entry name" value="Globin-like"/>
    <property type="match status" value="1"/>
</dbReference>
<dbReference type="AlphaFoldDB" id="A0AAN7ZEU1"/>
<dbReference type="Gene3D" id="1.10.490.10">
    <property type="entry name" value="Globins"/>
    <property type="match status" value="1"/>
</dbReference>
<evidence type="ECO:0000313" key="10">
    <source>
        <dbReference type="Proteomes" id="UP001329430"/>
    </source>
</evidence>
<dbReference type="GO" id="GO:0020037">
    <property type="term" value="F:heme binding"/>
    <property type="evidence" value="ECO:0007669"/>
    <property type="project" value="InterPro"/>
</dbReference>
<feature type="region of interest" description="Disordered" evidence="7">
    <location>
        <begin position="1"/>
        <end position="24"/>
    </location>
</feature>
<dbReference type="InterPro" id="IPR000971">
    <property type="entry name" value="Globin"/>
</dbReference>
<dbReference type="CDD" id="cd01040">
    <property type="entry name" value="Mb-like"/>
    <property type="match status" value="1"/>
</dbReference>
<keyword evidence="2 6" id="KW-0349">Heme</keyword>
<accession>A0AAN7ZEU1</accession>
<keyword evidence="4" id="KW-0479">Metal-binding</keyword>
<dbReference type="GO" id="GO:0019825">
    <property type="term" value="F:oxygen binding"/>
    <property type="evidence" value="ECO:0007669"/>
    <property type="project" value="InterPro"/>
</dbReference>
<organism evidence="9 10">
    <name type="scientific">Pyrocoelia pectoralis</name>
    <dbReference type="NCBI Taxonomy" id="417401"/>
    <lineage>
        <taxon>Eukaryota</taxon>
        <taxon>Metazoa</taxon>
        <taxon>Ecdysozoa</taxon>
        <taxon>Arthropoda</taxon>
        <taxon>Hexapoda</taxon>
        <taxon>Insecta</taxon>
        <taxon>Pterygota</taxon>
        <taxon>Neoptera</taxon>
        <taxon>Endopterygota</taxon>
        <taxon>Coleoptera</taxon>
        <taxon>Polyphaga</taxon>
        <taxon>Elateriformia</taxon>
        <taxon>Elateroidea</taxon>
        <taxon>Lampyridae</taxon>
        <taxon>Lampyrinae</taxon>
        <taxon>Pyrocoelia</taxon>
    </lineage>
</organism>
<evidence type="ECO:0000313" key="9">
    <source>
        <dbReference type="EMBL" id="KAK5640817.1"/>
    </source>
</evidence>
<dbReference type="PRINTS" id="PR00188">
    <property type="entry name" value="PLANTGLOBIN"/>
</dbReference>
<keyword evidence="5" id="KW-0408">Iron</keyword>
<reference evidence="9 10" key="1">
    <citation type="journal article" date="2024" name="Insects">
        <title>An Improved Chromosome-Level Genome Assembly of the Firefly Pyrocoelia pectoralis.</title>
        <authorList>
            <person name="Fu X."/>
            <person name="Meyer-Rochow V.B."/>
            <person name="Ballantyne L."/>
            <person name="Zhu X."/>
        </authorList>
    </citation>
    <scope>NUCLEOTIDE SEQUENCE [LARGE SCALE GENOMIC DNA]</scope>
    <source>
        <strain evidence="9">XCY_ONT2</strain>
    </source>
</reference>
<dbReference type="Proteomes" id="UP001329430">
    <property type="component" value="Chromosome 7"/>
</dbReference>
<evidence type="ECO:0000256" key="6">
    <source>
        <dbReference type="RuleBase" id="RU000356"/>
    </source>
</evidence>
<evidence type="ECO:0000256" key="1">
    <source>
        <dbReference type="ARBA" id="ARBA00022448"/>
    </source>
</evidence>
<evidence type="ECO:0000256" key="5">
    <source>
        <dbReference type="ARBA" id="ARBA00023004"/>
    </source>
</evidence>
<protein>
    <recommendedName>
        <fullName evidence="8">Globin domain-containing protein</fullName>
    </recommendedName>
</protein>
<dbReference type="PANTHER" id="PTHR47217:SF1">
    <property type="entry name" value="GLOBIN-LIKE PROTEIN"/>
    <property type="match status" value="1"/>
</dbReference>
<sequence>MNKVLNLFGTSSNSNEPDPETGLTRKEKHLVERSWNLVKNDLKGNGMELFFILFKECPEAKNYFPFRDVPSDELINNNKFKAHAVTVMYSIGSIVDNLNENDVLIGLLQKNGESHGRRGIPGEAYWGLKKCILILLKSKLGSEFPKETEEAWEKTLTVAFTLIIKHL</sequence>
<comment type="similarity">
    <text evidence="6">Belongs to the globin family.</text>
</comment>
<dbReference type="PROSITE" id="PS01033">
    <property type="entry name" value="GLOBIN"/>
    <property type="match status" value="1"/>
</dbReference>
<evidence type="ECO:0000259" key="8">
    <source>
        <dbReference type="PROSITE" id="PS01033"/>
    </source>
</evidence>
<keyword evidence="1 6" id="KW-0813">Transport</keyword>
<dbReference type="InterPro" id="IPR012292">
    <property type="entry name" value="Globin/Proto"/>
</dbReference>
<gene>
    <name evidence="9" type="ORF">RI129_009364</name>
</gene>
<evidence type="ECO:0000256" key="2">
    <source>
        <dbReference type="ARBA" id="ARBA00022617"/>
    </source>
</evidence>
<name>A0AAN7ZEU1_9COLE</name>
<evidence type="ECO:0000256" key="3">
    <source>
        <dbReference type="ARBA" id="ARBA00022621"/>
    </source>
</evidence>
<dbReference type="PANTHER" id="PTHR47217">
    <property type="entry name" value="GLOBIN-LIKE PROTEIN"/>
    <property type="match status" value="1"/>
</dbReference>
<feature type="domain" description="Globin" evidence="8">
    <location>
        <begin position="22"/>
        <end position="167"/>
    </location>
</feature>
<comment type="caution">
    <text evidence="9">The sequence shown here is derived from an EMBL/GenBank/DDBJ whole genome shotgun (WGS) entry which is preliminary data.</text>
</comment>
<dbReference type="InterPro" id="IPR009050">
    <property type="entry name" value="Globin-like_sf"/>
</dbReference>
<dbReference type="Pfam" id="PF00042">
    <property type="entry name" value="Globin"/>
    <property type="match status" value="1"/>
</dbReference>
<evidence type="ECO:0000256" key="7">
    <source>
        <dbReference type="SAM" id="MobiDB-lite"/>
    </source>
</evidence>
<dbReference type="InterPro" id="IPR044399">
    <property type="entry name" value="Mb-like_M"/>
</dbReference>
<dbReference type="GO" id="GO:0046872">
    <property type="term" value="F:metal ion binding"/>
    <property type="evidence" value="ECO:0007669"/>
    <property type="project" value="UniProtKB-KW"/>
</dbReference>
<proteinExistence type="inferred from homology"/>
<evidence type="ECO:0000256" key="4">
    <source>
        <dbReference type="ARBA" id="ARBA00022723"/>
    </source>
</evidence>
<dbReference type="GO" id="GO:0005344">
    <property type="term" value="F:oxygen carrier activity"/>
    <property type="evidence" value="ECO:0007669"/>
    <property type="project" value="UniProtKB-KW"/>
</dbReference>